<dbReference type="Pfam" id="PF00361">
    <property type="entry name" value="Proton_antipo_M"/>
    <property type="match status" value="1"/>
</dbReference>
<dbReference type="PANTHER" id="PTHR43507:SF20">
    <property type="entry name" value="NADH-UBIQUINONE OXIDOREDUCTASE CHAIN 4"/>
    <property type="match status" value="1"/>
</dbReference>
<feature type="transmembrane region" description="Helical" evidence="17">
    <location>
        <begin position="269"/>
        <end position="293"/>
    </location>
</feature>
<dbReference type="GO" id="GO:0031966">
    <property type="term" value="C:mitochondrial membrane"/>
    <property type="evidence" value="ECO:0007669"/>
    <property type="project" value="UniProtKB-SubCell"/>
</dbReference>
<sequence length="471" mass="56370">MLWKNYWSLYFNLFSSYNRKWSMKNPKYKLMMKITFLCMYMIYLMKFKKSINLYPYIIMLMLTMMPWNFMFSKIFFNFMMDSISFNLILLSIWIMMLSFLTSYKFSKIKNKLKYYLILTFMLLILIKCFLSMNLFFFYFFFETSLIPMLMLIMGWGNQIDRIQASLYMILYTLFGSLPLLLMMIYFFKTYNSLQMNILNMINLNNLMNIFFFIMLTLGFLVKMPMYMIHLWLPKAHVEAPISGSMILAGIMLKLGSYGIYRMMTFNNLLFKNFCPMILILNLIGSMYASLICLNNSDLKIIVAYSSIVHMNMMLASLICMSNWSFLGSMMMMISHGICSSGMFCLVNFNYERIKSRNMFLNKGLLNIMPSLTLWWFLLCSSNFSAPPSLNLFSEIILFNSMIMWFKYLMIMIMPIIFFSTYYSIYLYSYTQHGNYNLNLFNFKNINIKELLINLMHWLPLNLIFLNLNIYM</sequence>
<keyword evidence="8 17" id="KW-0812">Transmembrane</keyword>
<keyword evidence="7 17" id="KW-0679">Respiratory chain</keyword>
<comment type="subcellular location">
    <subcellularLocation>
        <location evidence="2 17">Mitochondrion membrane</location>
        <topology evidence="2 17">Multi-pass membrane protein</topology>
    </subcellularLocation>
</comment>
<dbReference type="GO" id="GO:0042773">
    <property type="term" value="P:ATP synthesis coupled electron transport"/>
    <property type="evidence" value="ECO:0007669"/>
    <property type="project" value="InterPro"/>
</dbReference>
<keyword evidence="14 17" id="KW-0496">Mitochondrion</keyword>
<feature type="transmembrane region" description="Helical" evidence="17">
    <location>
        <begin position="207"/>
        <end position="232"/>
    </location>
</feature>
<feature type="transmembrane region" description="Helical" evidence="17">
    <location>
        <begin position="53"/>
        <end position="71"/>
    </location>
</feature>
<evidence type="ECO:0000256" key="9">
    <source>
        <dbReference type="ARBA" id="ARBA00022967"/>
    </source>
</evidence>
<dbReference type="PANTHER" id="PTHR43507">
    <property type="entry name" value="NADH-UBIQUINONE OXIDOREDUCTASE CHAIN 4"/>
    <property type="match status" value="1"/>
</dbReference>
<evidence type="ECO:0000256" key="3">
    <source>
        <dbReference type="ARBA" id="ARBA00009025"/>
    </source>
</evidence>
<feature type="transmembrane region" description="Helical" evidence="17">
    <location>
        <begin position="404"/>
        <end position="429"/>
    </location>
</feature>
<dbReference type="InterPro" id="IPR003918">
    <property type="entry name" value="NADH_UbQ_OxRdtase"/>
</dbReference>
<evidence type="ECO:0000256" key="12">
    <source>
        <dbReference type="ARBA" id="ARBA00023027"/>
    </source>
</evidence>
<evidence type="ECO:0000256" key="4">
    <source>
        <dbReference type="ARBA" id="ARBA00012944"/>
    </source>
</evidence>
<keyword evidence="15 17" id="KW-0472">Membrane</keyword>
<evidence type="ECO:0000256" key="1">
    <source>
        <dbReference type="ARBA" id="ARBA00003257"/>
    </source>
</evidence>
<keyword evidence="13 17" id="KW-0830">Ubiquinone</keyword>
<organism evidence="19">
    <name type="scientific">Ichneutes sp. QL-2013</name>
    <dbReference type="NCBI Taxonomy" id="1421596"/>
    <lineage>
        <taxon>Eukaryota</taxon>
        <taxon>Metazoa</taxon>
        <taxon>Ecdysozoa</taxon>
        <taxon>Arthropoda</taxon>
        <taxon>Hexapoda</taxon>
        <taxon>Insecta</taxon>
        <taxon>Pterygota</taxon>
        <taxon>Neoptera</taxon>
        <taxon>Endopterygota</taxon>
        <taxon>Hymenoptera</taxon>
        <taxon>Apocrita</taxon>
        <taxon>Ichneumonoidea</taxon>
        <taxon>Braconidae</taxon>
        <taxon>Ichneutinae</taxon>
        <taxon>Ichneutes</taxon>
    </lineage>
</organism>
<feature type="transmembrane region" description="Helical" evidence="17">
    <location>
        <begin position="363"/>
        <end position="384"/>
    </location>
</feature>
<evidence type="ECO:0000259" key="18">
    <source>
        <dbReference type="Pfam" id="PF00361"/>
    </source>
</evidence>
<evidence type="ECO:0000256" key="6">
    <source>
        <dbReference type="ARBA" id="ARBA00022448"/>
    </source>
</evidence>
<feature type="transmembrane region" description="Helical" evidence="17">
    <location>
        <begin position="83"/>
        <end position="100"/>
    </location>
</feature>
<name>A0A0A6ZKZ3_9HYME</name>
<evidence type="ECO:0000256" key="13">
    <source>
        <dbReference type="ARBA" id="ARBA00023075"/>
    </source>
</evidence>
<feature type="transmembrane region" description="Helical" evidence="17">
    <location>
        <begin position="329"/>
        <end position="351"/>
    </location>
</feature>
<dbReference type="GO" id="GO:0048039">
    <property type="term" value="F:ubiquinone binding"/>
    <property type="evidence" value="ECO:0007669"/>
    <property type="project" value="TreeGrafter"/>
</dbReference>
<evidence type="ECO:0000256" key="5">
    <source>
        <dbReference type="ARBA" id="ARBA00021006"/>
    </source>
</evidence>
<comment type="function">
    <text evidence="1">Core subunit of the mitochondrial membrane respiratory chain NADH dehydrogenase (Complex I) that is believed to belong to the minimal assembly required for catalysis. Complex I functions in the transfer of electrons from NADH to the respiratory chain. The immediate electron acceptor for the enzyme is believed to be ubiquinone.</text>
</comment>
<evidence type="ECO:0000256" key="15">
    <source>
        <dbReference type="ARBA" id="ARBA00023136"/>
    </source>
</evidence>
<dbReference type="GO" id="GO:0008137">
    <property type="term" value="F:NADH dehydrogenase (ubiquinone) activity"/>
    <property type="evidence" value="ECO:0007669"/>
    <property type="project" value="UniProtKB-UniRule"/>
</dbReference>
<evidence type="ECO:0000256" key="10">
    <source>
        <dbReference type="ARBA" id="ARBA00022982"/>
    </source>
</evidence>
<dbReference type="InterPro" id="IPR001750">
    <property type="entry name" value="ND/Mrp_TM"/>
</dbReference>
<feature type="domain" description="NADH:quinone oxidoreductase/Mrp antiporter transmembrane" evidence="18">
    <location>
        <begin position="131"/>
        <end position="412"/>
    </location>
</feature>
<gene>
    <name evidence="19" type="primary">ND4</name>
</gene>
<keyword evidence="6 17" id="KW-0813">Transport</keyword>
<geneLocation type="mitochondrion" evidence="19"/>
<dbReference type="EMBL" id="KF385874">
    <property type="protein sequence ID" value="AHA52543.1"/>
    <property type="molecule type" value="Genomic_DNA"/>
</dbReference>
<comment type="function">
    <text evidence="17">Core subunit of the mitochondrial membrane respiratory chain NADH dehydrogenase (Complex I) which catalyzes electron transfer from NADH through the respiratory chain, using ubiquinone as an electron acceptor. Essential for the catalytic activity and assembly of complex I.</text>
</comment>
<evidence type="ECO:0000256" key="7">
    <source>
        <dbReference type="ARBA" id="ARBA00022660"/>
    </source>
</evidence>
<feature type="transmembrane region" description="Helical" evidence="17">
    <location>
        <begin position="450"/>
        <end position="470"/>
    </location>
</feature>
<keyword evidence="12 17" id="KW-0520">NAD</keyword>
<keyword evidence="9" id="KW-1278">Translocase</keyword>
<evidence type="ECO:0000256" key="8">
    <source>
        <dbReference type="ARBA" id="ARBA00022692"/>
    </source>
</evidence>
<dbReference type="EC" id="7.1.1.2" evidence="4 17"/>
<dbReference type="GO" id="GO:0015990">
    <property type="term" value="P:electron transport coupled proton transport"/>
    <property type="evidence" value="ECO:0007669"/>
    <property type="project" value="TreeGrafter"/>
</dbReference>
<comment type="catalytic activity">
    <reaction evidence="16 17">
        <text>a ubiquinone + NADH + 5 H(+)(in) = a ubiquinol + NAD(+) + 4 H(+)(out)</text>
        <dbReference type="Rhea" id="RHEA:29091"/>
        <dbReference type="Rhea" id="RHEA-COMP:9565"/>
        <dbReference type="Rhea" id="RHEA-COMP:9566"/>
        <dbReference type="ChEBI" id="CHEBI:15378"/>
        <dbReference type="ChEBI" id="CHEBI:16389"/>
        <dbReference type="ChEBI" id="CHEBI:17976"/>
        <dbReference type="ChEBI" id="CHEBI:57540"/>
        <dbReference type="ChEBI" id="CHEBI:57945"/>
        <dbReference type="EC" id="7.1.1.2"/>
    </reaction>
</comment>
<protein>
    <recommendedName>
        <fullName evidence="5 17">NADH-ubiquinone oxidoreductase chain 4</fullName>
        <ecNumber evidence="4 17">7.1.1.2</ecNumber>
    </recommendedName>
</protein>
<feature type="transmembrane region" description="Helical" evidence="17">
    <location>
        <begin position="244"/>
        <end position="263"/>
    </location>
</feature>
<dbReference type="AlphaFoldDB" id="A0A0A6ZKZ3"/>
<keyword evidence="10 17" id="KW-0249">Electron transport</keyword>
<dbReference type="PRINTS" id="PR01437">
    <property type="entry name" value="NUOXDRDTASE4"/>
</dbReference>
<reference evidence="19" key="1">
    <citation type="submission" date="2013-07" db="EMBL/GenBank/DDBJ databases">
        <title>The comparative mitochondrial genomes from Braconidae subfamilies and the phylogeny of the Hymenoptera.</title>
        <authorList>
            <person name="Li Q."/>
            <person name="Wei S.J."/>
            <person name="Chen X.X."/>
        </authorList>
    </citation>
    <scope>NUCLEOTIDE SEQUENCE</scope>
</reference>
<feature type="transmembrane region" description="Helical" evidence="17">
    <location>
        <begin position="168"/>
        <end position="187"/>
    </location>
</feature>
<feature type="transmembrane region" description="Helical" evidence="17">
    <location>
        <begin position="136"/>
        <end position="156"/>
    </location>
</feature>
<evidence type="ECO:0000256" key="2">
    <source>
        <dbReference type="ARBA" id="ARBA00004225"/>
    </source>
</evidence>
<evidence type="ECO:0000256" key="17">
    <source>
        <dbReference type="RuleBase" id="RU003297"/>
    </source>
</evidence>
<evidence type="ECO:0000256" key="16">
    <source>
        <dbReference type="ARBA" id="ARBA00049551"/>
    </source>
</evidence>
<dbReference type="GO" id="GO:0003954">
    <property type="term" value="F:NADH dehydrogenase activity"/>
    <property type="evidence" value="ECO:0007669"/>
    <property type="project" value="TreeGrafter"/>
</dbReference>
<keyword evidence="11 17" id="KW-1133">Transmembrane helix</keyword>
<evidence type="ECO:0000313" key="19">
    <source>
        <dbReference type="EMBL" id="AHA52543.1"/>
    </source>
</evidence>
<evidence type="ECO:0000256" key="14">
    <source>
        <dbReference type="ARBA" id="ARBA00023128"/>
    </source>
</evidence>
<proteinExistence type="inferred from homology"/>
<feature type="transmembrane region" description="Helical" evidence="17">
    <location>
        <begin position="112"/>
        <end position="130"/>
    </location>
</feature>
<evidence type="ECO:0000256" key="11">
    <source>
        <dbReference type="ARBA" id="ARBA00022989"/>
    </source>
</evidence>
<feature type="transmembrane region" description="Helical" evidence="17">
    <location>
        <begin position="300"/>
        <end position="323"/>
    </location>
</feature>
<accession>A0A0A6ZKZ3</accession>
<comment type="similarity">
    <text evidence="3 17">Belongs to the complex I subunit 4 family.</text>
</comment>